<name>A0A447KUP0_SEROD</name>
<evidence type="ECO:0000313" key="3">
    <source>
        <dbReference type="Proteomes" id="UP000281391"/>
    </source>
</evidence>
<dbReference type="RefSeq" id="WP_004960684.1">
    <property type="nucleotide sequence ID" value="NZ_LR134117.1"/>
</dbReference>
<gene>
    <name evidence="2" type="ORF">NCTC11214_03451</name>
</gene>
<evidence type="ECO:0000256" key="1">
    <source>
        <dbReference type="SAM" id="MobiDB-lite"/>
    </source>
</evidence>
<sequence length="125" mass="14217">MTDFFECNSQDGIFDSAKRELTSEGYSEEDAEAMIEAALKRVEEQKKAKEYSPLKEGVNDKKMSAYWSALRSQNLQKFGISEVASSTKSPVEVFKENMKGKNNASMLRNNTKAAEWFKNKREQNG</sequence>
<dbReference type="KEGG" id="sof:NCTC11214_03451"/>
<feature type="region of interest" description="Disordered" evidence="1">
    <location>
        <begin position="102"/>
        <end position="125"/>
    </location>
</feature>
<proteinExistence type="predicted"/>
<dbReference type="Proteomes" id="UP000281391">
    <property type="component" value="Chromosome"/>
</dbReference>
<protein>
    <submittedName>
        <fullName evidence="2">Uncharacterized protein</fullName>
    </submittedName>
</protein>
<reference evidence="2 3" key="1">
    <citation type="submission" date="2018-12" db="EMBL/GenBank/DDBJ databases">
        <authorList>
            <consortium name="Pathogen Informatics"/>
        </authorList>
    </citation>
    <scope>NUCLEOTIDE SEQUENCE [LARGE SCALE GENOMIC DNA]</scope>
    <source>
        <strain evidence="2 3">NCTC11214</strain>
    </source>
</reference>
<evidence type="ECO:0000313" key="2">
    <source>
        <dbReference type="EMBL" id="VDZ60553.1"/>
    </source>
</evidence>
<dbReference type="AlphaFoldDB" id="A0A447KUP0"/>
<accession>A0A447KUP0</accession>
<feature type="compositionally biased region" description="Polar residues" evidence="1">
    <location>
        <begin position="102"/>
        <end position="112"/>
    </location>
</feature>
<dbReference type="EMBL" id="LR134117">
    <property type="protein sequence ID" value="VDZ60553.1"/>
    <property type="molecule type" value="Genomic_DNA"/>
</dbReference>
<organism evidence="2 3">
    <name type="scientific">Serratia odorifera</name>
    <dbReference type="NCBI Taxonomy" id="618"/>
    <lineage>
        <taxon>Bacteria</taxon>
        <taxon>Pseudomonadati</taxon>
        <taxon>Pseudomonadota</taxon>
        <taxon>Gammaproteobacteria</taxon>
        <taxon>Enterobacterales</taxon>
        <taxon>Yersiniaceae</taxon>
        <taxon>Serratia</taxon>
    </lineage>
</organism>
<feature type="compositionally biased region" description="Basic and acidic residues" evidence="1">
    <location>
        <begin position="115"/>
        <end position="125"/>
    </location>
</feature>